<dbReference type="Gene3D" id="3.40.50.10790">
    <property type="entry name" value="S-adenosyl-l-methionine hydroxide adenosyltransferase, N-terminal"/>
    <property type="match status" value="1"/>
</dbReference>
<dbReference type="STRING" id="1802338.A2541_01265"/>
<dbReference type="EMBL" id="MHSQ01000027">
    <property type="protein sequence ID" value="OHA46793.1"/>
    <property type="molecule type" value="Genomic_DNA"/>
</dbReference>
<dbReference type="SUPFAM" id="SSF102522">
    <property type="entry name" value="Bacterial fluorinating enzyme, N-terminal domain"/>
    <property type="match status" value="1"/>
</dbReference>
<evidence type="ECO:0000259" key="1">
    <source>
        <dbReference type="Pfam" id="PF01887"/>
    </source>
</evidence>
<reference evidence="2 3" key="1">
    <citation type="journal article" date="2016" name="Nat. Commun.">
        <title>Thousands of microbial genomes shed light on interconnected biogeochemical processes in an aquifer system.</title>
        <authorList>
            <person name="Anantharaman K."/>
            <person name="Brown C.T."/>
            <person name="Hug L.A."/>
            <person name="Sharon I."/>
            <person name="Castelle C.J."/>
            <person name="Probst A.J."/>
            <person name="Thomas B.C."/>
            <person name="Singh A."/>
            <person name="Wilkins M.J."/>
            <person name="Karaoz U."/>
            <person name="Brodie E.L."/>
            <person name="Williams K.H."/>
            <person name="Hubbard S.S."/>
            <person name="Banfield J.F."/>
        </authorList>
    </citation>
    <scope>NUCLEOTIDE SEQUENCE [LARGE SCALE GENOMIC DNA]</scope>
</reference>
<protein>
    <recommendedName>
        <fullName evidence="1">S-adenosyl-l-methionine hydroxide adenosyltransferase N-terminal domain-containing protein</fullName>
    </recommendedName>
</protein>
<feature type="domain" description="S-adenosyl-l-methionine hydroxide adenosyltransferase N-terminal" evidence="1">
    <location>
        <begin position="8"/>
        <end position="148"/>
    </location>
</feature>
<dbReference type="PANTHER" id="PTHR35092">
    <property type="entry name" value="CHLORINASE MJ1651"/>
    <property type="match status" value="1"/>
</dbReference>
<sequence length="256" mass="28695">MKEATKKVVLITDCIDVASSEMKFIILLECQKLGMTNVNIEVVPISEFSIINASFLIRLMGEHCPPGTVFSVVINPQKHRSARIYGKTKNGILFFGANTGALTWFLNDFGIEELYEVHDPGFISFGGKYVHAPNVAKLLTGVPFNEFGKKFDTNNITNLNITDGTIVHIDNFGLMKIMGNTPKYAEGTRFKISVNGIYKLDAKFSNRMMSNDDKEWILYKGSSLHGMPELGTVRYKKGFEDMGFKIGDVVTWEEIK</sequence>
<accession>A0A1G2PET4</accession>
<comment type="caution">
    <text evidence="2">The sequence shown here is derived from an EMBL/GenBank/DDBJ whole genome shotgun (WGS) entry which is preliminary data.</text>
</comment>
<evidence type="ECO:0000313" key="3">
    <source>
        <dbReference type="Proteomes" id="UP000176965"/>
    </source>
</evidence>
<organism evidence="2 3">
    <name type="scientific">Candidatus Taylorbacteria bacterium RIFOXYD2_FULL_36_9</name>
    <dbReference type="NCBI Taxonomy" id="1802338"/>
    <lineage>
        <taxon>Bacteria</taxon>
        <taxon>Candidatus Tayloriibacteriota</taxon>
    </lineage>
</organism>
<dbReference type="InterPro" id="IPR046469">
    <property type="entry name" value="SAM_HAT_N"/>
</dbReference>
<dbReference type="InterPro" id="IPR002747">
    <property type="entry name" value="SAM_OH_AdoTrfase"/>
</dbReference>
<dbReference type="InterPro" id="IPR023228">
    <property type="entry name" value="SAM_OH_AdoTrfase_N_sf"/>
</dbReference>
<dbReference type="PANTHER" id="PTHR35092:SF1">
    <property type="entry name" value="CHLORINASE MJ1651"/>
    <property type="match status" value="1"/>
</dbReference>
<dbReference type="Pfam" id="PF01887">
    <property type="entry name" value="SAM_HAT_N"/>
    <property type="match status" value="1"/>
</dbReference>
<dbReference type="Proteomes" id="UP000176965">
    <property type="component" value="Unassembled WGS sequence"/>
</dbReference>
<name>A0A1G2PET4_9BACT</name>
<proteinExistence type="predicted"/>
<evidence type="ECO:0000313" key="2">
    <source>
        <dbReference type="EMBL" id="OHA46793.1"/>
    </source>
</evidence>
<dbReference type="AlphaFoldDB" id="A0A1G2PET4"/>
<gene>
    <name evidence="2" type="ORF">A2541_01265</name>
</gene>